<dbReference type="Pfam" id="PF09956">
    <property type="entry name" value="Phage_cement_2"/>
    <property type="match status" value="1"/>
</dbReference>
<accession>A0A8S5ML14</accession>
<name>A0A8S5ML14_9CAUD</name>
<evidence type="ECO:0000313" key="1">
    <source>
        <dbReference type="EMBL" id="DAD83021.1"/>
    </source>
</evidence>
<reference evidence="1" key="1">
    <citation type="journal article" date="2021" name="Proc. Natl. Acad. Sci. U.S.A.">
        <title>A Catalog of Tens of Thousands of Viruses from Human Metagenomes Reveals Hidden Associations with Chronic Diseases.</title>
        <authorList>
            <person name="Tisza M.J."/>
            <person name="Buck C.B."/>
        </authorList>
    </citation>
    <scope>NUCLEOTIDE SEQUENCE</scope>
    <source>
        <strain evidence="1">Ct1Jx6</strain>
    </source>
</reference>
<organism evidence="1">
    <name type="scientific">Caudovirales sp. ct1Jx6</name>
    <dbReference type="NCBI Taxonomy" id="2826765"/>
    <lineage>
        <taxon>Viruses</taxon>
        <taxon>Duplodnaviria</taxon>
        <taxon>Heunggongvirae</taxon>
        <taxon>Uroviricota</taxon>
        <taxon>Caudoviricetes</taxon>
    </lineage>
</organism>
<protein>
    <recommendedName>
        <fullName evidence="2">DUF2190 family protein</fullName>
    </recommendedName>
</protein>
<dbReference type="EMBL" id="BK014927">
    <property type="protein sequence ID" value="DAD83021.1"/>
    <property type="molecule type" value="Genomic_DNA"/>
</dbReference>
<proteinExistence type="predicted"/>
<evidence type="ECO:0008006" key="2">
    <source>
        <dbReference type="Google" id="ProtNLM"/>
    </source>
</evidence>
<dbReference type="PIRSF" id="PIRSF030771">
    <property type="entry name" value="UCP030771"/>
    <property type="match status" value="1"/>
</dbReference>
<dbReference type="InterPro" id="IPR011231">
    <property type="entry name" value="Phage_VT1-Sakai_H0018"/>
</dbReference>
<sequence>MAKAIYNYKGDALDYTNPSSTDSIEAGTIINLTTRIGVAAADIPAGKAGVVNLVGVYALPKTAELAIAVGDAVYFSTKTGVVTKTNSDVPCGFAAAAAAEADATVLVKIG</sequence>